<proteinExistence type="predicted"/>
<dbReference type="RefSeq" id="WP_259292347.1">
    <property type="nucleotide sequence ID" value="NZ_JANUXW010000011.1"/>
</dbReference>
<dbReference type="Pfam" id="PF06594">
    <property type="entry name" value="HCBP_related"/>
    <property type="match status" value="1"/>
</dbReference>
<dbReference type="EMBL" id="JANUXW010000011">
    <property type="protein sequence ID" value="MCS4534594.1"/>
    <property type="molecule type" value="Genomic_DNA"/>
</dbReference>
<dbReference type="InterPro" id="IPR010566">
    <property type="entry name" value="Haemolys_ca-bd"/>
</dbReference>
<reference evidence="3" key="1">
    <citation type="submission" date="2022-08" db="EMBL/GenBank/DDBJ databases">
        <authorList>
            <person name="Volokhov D.V."/>
            <person name="Furtak V.A."/>
            <person name="Zagorodnyaya T.A."/>
        </authorList>
    </citation>
    <scope>NUCLEOTIDE SEQUENCE</scope>
    <source>
        <strain evidence="3">CSL10203-ORH2</strain>
    </source>
</reference>
<evidence type="ECO:0000259" key="2">
    <source>
        <dbReference type="Pfam" id="PF06594"/>
    </source>
</evidence>
<sequence length="97" mass="11022">MLVTIPISDIAVTEPNFRQDGNNLILFGYNEGDSITFQNFFSGSYYEVEQFEFEDQVLSQLDFNTHLNTENNMTNSMSVFSYVDNAEKVSSLQSIIG</sequence>
<protein>
    <recommendedName>
        <fullName evidence="2">Haemolysin-type calcium binding-related domain-containing protein</fullName>
    </recommendedName>
</protein>
<evidence type="ECO:0000256" key="1">
    <source>
        <dbReference type="ARBA" id="ARBA00022837"/>
    </source>
</evidence>
<reference evidence="3" key="2">
    <citation type="journal article" date="2023" name="Curr. Microbiol.">
        <title>Neisseria montereyensis sp. nov., Isolated from Oropharynx of California Sea Lion (Zalophus californianus): Genomic, Phylogenetic, and Phenotypic Study.</title>
        <authorList>
            <person name="Volokhov D.V."/>
            <person name="Zagorodnyaya T.A."/>
            <person name="Furtak V.A."/>
            <person name="Nattanmai G."/>
            <person name="Randall L."/>
            <person name="Jose S."/>
            <person name="Gao Y."/>
            <person name="Gulland F.M."/>
            <person name="Eisenberg T."/>
            <person name="Delmonte P."/>
            <person name="Blom J."/>
            <person name="Mitchell K.K."/>
        </authorList>
    </citation>
    <scope>NUCLEOTIDE SEQUENCE</scope>
    <source>
        <strain evidence="3">CSL10203-ORH2</strain>
    </source>
</reference>
<accession>A0ABT2FEF8</accession>
<evidence type="ECO:0000313" key="4">
    <source>
        <dbReference type="Proteomes" id="UP001166947"/>
    </source>
</evidence>
<gene>
    <name evidence="3" type="ORF">NXS09_09850</name>
</gene>
<feature type="domain" description="Haemolysin-type calcium binding-related" evidence="2">
    <location>
        <begin position="23"/>
        <end position="55"/>
    </location>
</feature>
<keyword evidence="4" id="KW-1185">Reference proteome</keyword>
<keyword evidence="1" id="KW-0106">Calcium</keyword>
<name>A0ABT2FEF8_9NEIS</name>
<dbReference type="Proteomes" id="UP001166947">
    <property type="component" value="Unassembled WGS sequence"/>
</dbReference>
<evidence type="ECO:0000313" key="3">
    <source>
        <dbReference type="EMBL" id="MCS4534594.1"/>
    </source>
</evidence>
<comment type="caution">
    <text evidence="3">The sequence shown here is derived from an EMBL/GenBank/DDBJ whole genome shotgun (WGS) entry which is preliminary data.</text>
</comment>
<organism evidence="3 4">
    <name type="scientific">Neisseria montereyensis</name>
    <dbReference type="NCBI Taxonomy" id="2973938"/>
    <lineage>
        <taxon>Bacteria</taxon>
        <taxon>Pseudomonadati</taxon>
        <taxon>Pseudomonadota</taxon>
        <taxon>Betaproteobacteria</taxon>
        <taxon>Neisseriales</taxon>
        <taxon>Neisseriaceae</taxon>
        <taxon>Neisseria</taxon>
    </lineage>
</organism>